<keyword evidence="1" id="KW-0812">Transmembrane</keyword>
<sequence length="112" mass="12759">MCALCGWCAHVFLVVQAPAAGLECNNRYTYMHRAIALLIHIYIYGFLLSLAYFFLLLLAHRWWVFLQYKPRYVSRRESVVTFHSPSNGIADAPPFFPKVKLNCCTSPIGAST</sequence>
<evidence type="ECO:0000256" key="2">
    <source>
        <dbReference type="SAM" id="SignalP"/>
    </source>
</evidence>
<reference evidence="3" key="1">
    <citation type="journal article" date="2012" name="Proc. Natl. Acad. Sci. U.S.A.">
        <title>Antigenic diversity is generated by distinct evolutionary mechanisms in African trypanosome species.</title>
        <authorList>
            <person name="Jackson A.P."/>
            <person name="Berry A."/>
            <person name="Aslett M."/>
            <person name="Allison H.C."/>
            <person name="Burton P."/>
            <person name="Vavrova-Anderson J."/>
            <person name="Brown R."/>
            <person name="Browne H."/>
            <person name="Corton N."/>
            <person name="Hauser H."/>
            <person name="Gamble J."/>
            <person name="Gilderthorp R."/>
            <person name="Marcello L."/>
            <person name="McQuillan J."/>
            <person name="Otto T.D."/>
            <person name="Quail M.A."/>
            <person name="Sanders M.J."/>
            <person name="van Tonder A."/>
            <person name="Ginger M.L."/>
            <person name="Field M.C."/>
            <person name="Barry J.D."/>
            <person name="Hertz-Fowler C."/>
            <person name="Berriman M."/>
        </authorList>
    </citation>
    <scope>NUCLEOTIDE SEQUENCE</scope>
    <source>
        <strain evidence="3">IL3000</strain>
    </source>
</reference>
<protein>
    <submittedName>
        <fullName evidence="3">Uncharacterized protein</fullName>
    </submittedName>
</protein>
<feature type="transmembrane region" description="Helical" evidence="1">
    <location>
        <begin position="37"/>
        <end position="59"/>
    </location>
</feature>
<proteinExistence type="predicted"/>
<keyword evidence="2" id="KW-0732">Signal</keyword>
<gene>
    <name evidence="3" type="ORF">TCIL3000_4_2930</name>
</gene>
<accession>G0ULE5</accession>
<keyword evidence="1" id="KW-1133">Transmembrane helix</keyword>
<organism evidence="3">
    <name type="scientific">Trypanosoma congolense (strain IL3000)</name>
    <dbReference type="NCBI Taxonomy" id="1068625"/>
    <lineage>
        <taxon>Eukaryota</taxon>
        <taxon>Discoba</taxon>
        <taxon>Euglenozoa</taxon>
        <taxon>Kinetoplastea</taxon>
        <taxon>Metakinetoplastina</taxon>
        <taxon>Trypanosomatida</taxon>
        <taxon>Trypanosomatidae</taxon>
        <taxon>Trypanosoma</taxon>
        <taxon>Nannomonas</taxon>
    </lineage>
</organism>
<evidence type="ECO:0000313" key="3">
    <source>
        <dbReference type="EMBL" id="CCC90200.1"/>
    </source>
</evidence>
<feature type="chain" id="PRO_5003410201" evidence="2">
    <location>
        <begin position="20"/>
        <end position="112"/>
    </location>
</feature>
<name>G0ULE5_TRYCI</name>
<evidence type="ECO:0000256" key="1">
    <source>
        <dbReference type="SAM" id="Phobius"/>
    </source>
</evidence>
<keyword evidence="1" id="KW-0472">Membrane</keyword>
<dbReference type="EMBL" id="HE575317">
    <property type="protein sequence ID" value="CCC90200.1"/>
    <property type="molecule type" value="Genomic_DNA"/>
</dbReference>
<feature type="signal peptide" evidence="2">
    <location>
        <begin position="1"/>
        <end position="19"/>
    </location>
</feature>
<dbReference type="AlphaFoldDB" id="G0ULE5"/>